<proteinExistence type="predicted"/>
<evidence type="ECO:0000313" key="1">
    <source>
        <dbReference type="EMBL" id="MDI9873321.1"/>
    </source>
</evidence>
<dbReference type="EMBL" id="JASHIE010000001">
    <property type="protein sequence ID" value="MDI9873321.1"/>
    <property type="molecule type" value="Genomic_DNA"/>
</dbReference>
<keyword evidence="2" id="KW-1185">Reference proteome</keyword>
<comment type="caution">
    <text evidence="1">The sequence shown here is derived from an EMBL/GenBank/DDBJ whole genome shotgun (WGS) entry which is preliminary data.</text>
</comment>
<dbReference type="RefSeq" id="WP_283380489.1">
    <property type="nucleotide sequence ID" value="NZ_JASHIE010000001.1"/>
</dbReference>
<gene>
    <name evidence="1" type="ORF">QM481_02220</name>
</gene>
<dbReference type="Proteomes" id="UP001225761">
    <property type="component" value="Unassembled WGS sequence"/>
</dbReference>
<organism evidence="1 2">
    <name type="scientific">Flectobacillus rivi</name>
    <dbReference type="NCBI Taxonomy" id="2984209"/>
    <lineage>
        <taxon>Bacteria</taxon>
        <taxon>Pseudomonadati</taxon>
        <taxon>Bacteroidota</taxon>
        <taxon>Cytophagia</taxon>
        <taxon>Cytophagales</taxon>
        <taxon>Flectobacillaceae</taxon>
        <taxon>Flectobacillus</taxon>
    </lineage>
</organism>
<reference evidence="1 2" key="1">
    <citation type="submission" date="2023-05" db="EMBL/GenBank/DDBJ databases">
        <title>Novel species of genus Flectobacillus isolated from stream in China.</title>
        <authorList>
            <person name="Lu H."/>
        </authorList>
    </citation>
    <scope>NUCLEOTIDE SEQUENCE [LARGE SCALE GENOMIC DNA]</scope>
    <source>
        <strain evidence="1 2">LFS242W</strain>
    </source>
</reference>
<accession>A0ABT6YWR0</accession>
<evidence type="ECO:0000313" key="2">
    <source>
        <dbReference type="Proteomes" id="UP001225761"/>
    </source>
</evidence>
<name>A0ABT6YWR0_9BACT</name>
<protein>
    <submittedName>
        <fullName evidence="1">Uncharacterized protein</fullName>
    </submittedName>
</protein>
<sequence>MKTRQTYSLVTDEEPAIIQGCLIYDESIPYMAYIEIAPHNRSSSSNQVYDDVAGCLIAHACKLSFLHEDDRFKGWLTFDVLEDSTEEEIKLKSLYKQKYGAIEIPGRSTMYIDPENGEKLIQKYLTRKS</sequence>